<proteinExistence type="predicted"/>
<protein>
    <submittedName>
        <fullName evidence="2">Helix-turn-helix transcriptional regulator</fullName>
    </submittedName>
</protein>
<dbReference type="AlphaFoldDB" id="A0AAU6Q453"/>
<name>A0AAU6Q453_9DEIO</name>
<dbReference type="Gene3D" id="1.10.260.40">
    <property type="entry name" value="lambda repressor-like DNA-binding domains"/>
    <property type="match status" value="1"/>
</dbReference>
<dbReference type="PROSITE" id="PS50943">
    <property type="entry name" value="HTH_CROC1"/>
    <property type="match status" value="1"/>
</dbReference>
<dbReference type="InterPro" id="IPR001387">
    <property type="entry name" value="Cro/C1-type_HTH"/>
</dbReference>
<dbReference type="InterPro" id="IPR010982">
    <property type="entry name" value="Lambda_DNA-bd_dom_sf"/>
</dbReference>
<dbReference type="RefSeq" id="WP_339096149.1">
    <property type="nucleotide sequence ID" value="NZ_CP149782.1"/>
</dbReference>
<dbReference type="SUPFAM" id="SSF47413">
    <property type="entry name" value="lambda repressor-like DNA-binding domains"/>
    <property type="match status" value="1"/>
</dbReference>
<reference evidence="2" key="1">
    <citation type="submission" date="2024-03" db="EMBL/GenBank/DDBJ databases">
        <title>Deinococcus weizhi sp. nov., isolated from human skin.</title>
        <authorList>
            <person name="Wei Z."/>
            <person name="Tian F."/>
            <person name="Yang C."/>
            <person name="Xin L.T."/>
            <person name="Wen Z.J."/>
            <person name="Lan K.C."/>
            <person name="Yu L."/>
            <person name="Zhe W."/>
            <person name="Dan F.D."/>
            <person name="Jun W."/>
            <person name="Rui Z."/>
            <person name="Yong X.J."/>
            <person name="Ting Y."/>
            <person name="Wei X."/>
            <person name="Xu Z.G."/>
            <person name="Xin Z."/>
            <person name="Dong F.G."/>
            <person name="Ni X.M."/>
            <person name="Zheng M.G."/>
            <person name="Chun Y."/>
            <person name="Qian W.X."/>
        </authorList>
    </citation>
    <scope>NUCLEOTIDE SEQUENCE</scope>
    <source>
        <strain evidence="2">VB142</strain>
    </source>
</reference>
<evidence type="ECO:0000259" key="1">
    <source>
        <dbReference type="PROSITE" id="PS50943"/>
    </source>
</evidence>
<sequence>MKWEDLQQELRLRLREQRGAQAEVARKLGVSRAAVGQYVAGDNDIPASHLEVILETLQLELELKKRHSE</sequence>
<organism evidence="2">
    <name type="scientific">Deinococcus sp. VB142</name>
    <dbReference type="NCBI Taxonomy" id="3112952"/>
    <lineage>
        <taxon>Bacteria</taxon>
        <taxon>Thermotogati</taxon>
        <taxon>Deinococcota</taxon>
        <taxon>Deinococci</taxon>
        <taxon>Deinococcales</taxon>
        <taxon>Deinococcaceae</taxon>
        <taxon>Deinococcus</taxon>
    </lineage>
</organism>
<dbReference type="CDD" id="cd00093">
    <property type="entry name" value="HTH_XRE"/>
    <property type="match status" value="1"/>
</dbReference>
<dbReference type="EMBL" id="CP149782">
    <property type="protein sequence ID" value="WYF44977.1"/>
    <property type="molecule type" value="Genomic_DNA"/>
</dbReference>
<dbReference type="Pfam" id="PF01381">
    <property type="entry name" value="HTH_3"/>
    <property type="match status" value="1"/>
</dbReference>
<accession>A0AAU6Q453</accession>
<evidence type="ECO:0000313" key="2">
    <source>
        <dbReference type="EMBL" id="WYF44977.1"/>
    </source>
</evidence>
<dbReference type="GO" id="GO:0003677">
    <property type="term" value="F:DNA binding"/>
    <property type="evidence" value="ECO:0007669"/>
    <property type="project" value="InterPro"/>
</dbReference>
<feature type="domain" description="HTH cro/C1-type" evidence="1">
    <location>
        <begin position="21"/>
        <end position="64"/>
    </location>
</feature>
<dbReference type="SMART" id="SM00530">
    <property type="entry name" value="HTH_XRE"/>
    <property type="match status" value="1"/>
</dbReference>
<gene>
    <name evidence="2" type="ORF">WDJ50_02350</name>
</gene>